<accession>A0A1D1VEX0</accession>
<dbReference type="Proteomes" id="UP000186922">
    <property type="component" value="Unassembled WGS sequence"/>
</dbReference>
<dbReference type="EMBL" id="BDGG01000006">
    <property type="protein sequence ID" value="GAV00187.1"/>
    <property type="molecule type" value="Genomic_DNA"/>
</dbReference>
<sequence length="171" mass="18883">MRPMMQYVNGGRQGELPLHKGHGKDKREFSAHCALAVPASCITPTELQCDRCVTSPRDKTSSGSAEDTFGSSTSIAHVFDLVQSIYITGRNKNLNRRRNLVLSVLNTMLHNTCCAVEVLQRAKAALFPPICINVPPCIVFVNRCSLRGDFSNPPPLILKPTSQLDREEFSL</sequence>
<keyword evidence="2" id="KW-1185">Reference proteome</keyword>
<dbReference type="AlphaFoldDB" id="A0A1D1VEX0"/>
<protein>
    <submittedName>
        <fullName evidence="1">Uncharacterized protein</fullName>
    </submittedName>
</protein>
<name>A0A1D1VEX0_RAMVA</name>
<reference evidence="1 2" key="1">
    <citation type="journal article" date="2016" name="Nat. Commun.">
        <title>Extremotolerant tardigrade genome and improved radiotolerance of human cultured cells by tardigrade-unique protein.</title>
        <authorList>
            <person name="Hashimoto T."/>
            <person name="Horikawa D.D."/>
            <person name="Saito Y."/>
            <person name="Kuwahara H."/>
            <person name="Kozuka-Hata H."/>
            <person name="Shin-I T."/>
            <person name="Minakuchi Y."/>
            <person name="Ohishi K."/>
            <person name="Motoyama A."/>
            <person name="Aizu T."/>
            <person name="Enomoto A."/>
            <person name="Kondo K."/>
            <person name="Tanaka S."/>
            <person name="Hara Y."/>
            <person name="Koshikawa S."/>
            <person name="Sagara H."/>
            <person name="Miura T."/>
            <person name="Yokobori S."/>
            <person name="Miyagawa K."/>
            <person name="Suzuki Y."/>
            <person name="Kubo T."/>
            <person name="Oyama M."/>
            <person name="Kohara Y."/>
            <person name="Fujiyama A."/>
            <person name="Arakawa K."/>
            <person name="Katayama T."/>
            <person name="Toyoda A."/>
            <person name="Kunieda T."/>
        </authorList>
    </citation>
    <scope>NUCLEOTIDE SEQUENCE [LARGE SCALE GENOMIC DNA]</scope>
    <source>
        <strain evidence="1 2">YOKOZUNA-1</strain>
    </source>
</reference>
<organism evidence="1 2">
    <name type="scientific">Ramazzottius varieornatus</name>
    <name type="common">Water bear</name>
    <name type="synonym">Tardigrade</name>
    <dbReference type="NCBI Taxonomy" id="947166"/>
    <lineage>
        <taxon>Eukaryota</taxon>
        <taxon>Metazoa</taxon>
        <taxon>Ecdysozoa</taxon>
        <taxon>Tardigrada</taxon>
        <taxon>Eutardigrada</taxon>
        <taxon>Parachela</taxon>
        <taxon>Hypsibioidea</taxon>
        <taxon>Ramazzottiidae</taxon>
        <taxon>Ramazzottius</taxon>
    </lineage>
</organism>
<evidence type="ECO:0000313" key="2">
    <source>
        <dbReference type="Proteomes" id="UP000186922"/>
    </source>
</evidence>
<evidence type="ECO:0000313" key="1">
    <source>
        <dbReference type="EMBL" id="GAV00187.1"/>
    </source>
</evidence>
<gene>
    <name evidence="1" type="primary">RvY_11071-1</name>
    <name evidence="1" type="synonym">RvY_11071.1</name>
    <name evidence="1" type="ORF">RvY_11071</name>
</gene>
<proteinExistence type="predicted"/>
<comment type="caution">
    <text evidence="1">The sequence shown here is derived from an EMBL/GenBank/DDBJ whole genome shotgun (WGS) entry which is preliminary data.</text>
</comment>